<dbReference type="Pfam" id="PF00338">
    <property type="entry name" value="Ribosomal_S10"/>
    <property type="match status" value="1"/>
</dbReference>
<dbReference type="GO" id="GO:0005840">
    <property type="term" value="C:ribosome"/>
    <property type="evidence" value="ECO:0007669"/>
    <property type="project" value="UniProtKB-KW"/>
</dbReference>
<dbReference type="GO" id="GO:0006412">
    <property type="term" value="P:translation"/>
    <property type="evidence" value="ECO:0007669"/>
    <property type="project" value="UniProtKB-UniRule"/>
</dbReference>
<dbReference type="OrthoDB" id="9804464at2"/>
<name>A0A0S2UPB5_9PROT</name>
<reference evidence="6 7" key="2">
    <citation type="journal article" date="2016" name="Genome Announc.">
        <title>Complete Genome Sequences of the Obligate Symbionts 'Candidatus Sulcia muelleri' and 'Ca. Nasuia deltocephalinicola' from the Pestiferous Leafhopper Macrosteles quadripunctulatus (Hemiptera: Cicadellidae).</title>
        <authorList>
            <person name="Bennett G.M."/>
            <person name="Abba S."/>
            <person name="Kube M."/>
            <person name="Marzachi C."/>
        </authorList>
    </citation>
    <scope>NUCLEOTIDE SEQUENCE [LARGE SCALE GENOMIC DNA]</scope>
    <source>
        <strain evidence="6 7">PUNC</strain>
    </source>
</reference>
<gene>
    <name evidence="4" type="primary">rpsJ</name>
    <name evidence="6" type="ORF">ASU29_143</name>
</gene>
<evidence type="ECO:0000313" key="7">
    <source>
        <dbReference type="Proteomes" id="UP000055684"/>
    </source>
</evidence>
<accession>A0A0S2UPB5</accession>
<dbReference type="GO" id="GO:0003735">
    <property type="term" value="F:structural constituent of ribosome"/>
    <property type="evidence" value="ECO:0007669"/>
    <property type="project" value="InterPro"/>
</dbReference>
<dbReference type="GO" id="GO:1990904">
    <property type="term" value="C:ribonucleoprotein complex"/>
    <property type="evidence" value="ECO:0007669"/>
    <property type="project" value="UniProtKB-KW"/>
</dbReference>
<evidence type="ECO:0000256" key="4">
    <source>
        <dbReference type="HAMAP-Rule" id="MF_00508"/>
    </source>
</evidence>
<evidence type="ECO:0000256" key="3">
    <source>
        <dbReference type="ARBA" id="ARBA00023274"/>
    </source>
</evidence>
<dbReference type="SUPFAM" id="SSF54999">
    <property type="entry name" value="Ribosomal protein S10"/>
    <property type="match status" value="1"/>
</dbReference>
<dbReference type="Proteomes" id="UP000055684">
    <property type="component" value="Chromosome"/>
</dbReference>
<evidence type="ECO:0000259" key="5">
    <source>
        <dbReference type="SMART" id="SM01403"/>
    </source>
</evidence>
<dbReference type="PRINTS" id="PR00971">
    <property type="entry name" value="RIBOSOMALS10"/>
</dbReference>
<keyword evidence="2 4" id="KW-0689">Ribosomal protein</keyword>
<dbReference type="InterPro" id="IPR036838">
    <property type="entry name" value="Ribosomal_uS10_dom_sf"/>
</dbReference>
<sequence>MKNIIRVYFVYYDFILLNKIIFKVKNLALDKKIKYNGPVFLPSKINKFAVLRSPHVNKDSRDHFQITTHKRFIDFLDVNSYFILLLKDCFFFFGLDFKFKFLLNF</sequence>
<evidence type="ECO:0000313" key="6">
    <source>
        <dbReference type="EMBL" id="ALP70056.1"/>
    </source>
</evidence>
<dbReference type="NCBIfam" id="TIGR01049">
    <property type="entry name" value="rpsJ_bact"/>
    <property type="match status" value="1"/>
</dbReference>
<keyword evidence="3 4" id="KW-0687">Ribonucleoprotein</keyword>
<dbReference type="InterPro" id="IPR027486">
    <property type="entry name" value="Ribosomal_uS10_dom"/>
</dbReference>
<proteinExistence type="inferred from homology"/>
<comment type="similarity">
    <text evidence="1 4">Belongs to the universal ribosomal protein uS10 family.</text>
</comment>
<comment type="subunit">
    <text evidence="4">Part of the 30S ribosomal subunit.</text>
</comment>
<dbReference type="Gene3D" id="3.30.70.600">
    <property type="entry name" value="Ribosomal protein S10 domain"/>
    <property type="match status" value="1"/>
</dbReference>
<dbReference type="GO" id="GO:0000049">
    <property type="term" value="F:tRNA binding"/>
    <property type="evidence" value="ECO:0007669"/>
    <property type="project" value="UniProtKB-UniRule"/>
</dbReference>
<dbReference type="HAMAP" id="MF_00508">
    <property type="entry name" value="Ribosomal_uS10"/>
    <property type="match status" value="1"/>
</dbReference>
<evidence type="ECO:0000256" key="1">
    <source>
        <dbReference type="ARBA" id="ARBA00007102"/>
    </source>
</evidence>
<dbReference type="PANTHER" id="PTHR11700">
    <property type="entry name" value="30S RIBOSOMAL PROTEIN S10 FAMILY MEMBER"/>
    <property type="match status" value="1"/>
</dbReference>
<organism evidence="6 7">
    <name type="scientific">Candidatus Nasuia deltocephalincola</name>
    <dbReference type="NCBI Taxonomy" id="1160784"/>
    <lineage>
        <taxon>Bacteria</taxon>
        <taxon>Pseudomonadati</taxon>
        <taxon>Pseudomonadota</taxon>
        <taxon>Betaproteobacteria</taxon>
        <taxon>Candidatus Nasuia</taxon>
    </lineage>
</organism>
<protein>
    <recommendedName>
        <fullName evidence="4">Small ribosomal subunit protein uS10</fullName>
    </recommendedName>
</protein>
<dbReference type="SMART" id="SM01403">
    <property type="entry name" value="Ribosomal_S10"/>
    <property type="match status" value="1"/>
</dbReference>
<dbReference type="AlphaFoldDB" id="A0A0S2UPB5"/>
<dbReference type="EMBL" id="CP013211">
    <property type="protein sequence ID" value="ALP70056.1"/>
    <property type="molecule type" value="Genomic_DNA"/>
</dbReference>
<comment type="function">
    <text evidence="4">Involved in the binding of tRNA to the ribosomes.</text>
</comment>
<reference evidence="7" key="1">
    <citation type="submission" date="2015-11" db="EMBL/GenBank/DDBJ databases">
        <title>Complete genome sequences of the obligate symbionts Candidatus Sulcia muelleri and Candidatus Nasuia deltocephalinicola from the pestiferous leafhopper, Macrosteles quadripunctulatus (Hemiptera: Cicadellidae).</title>
        <authorList>
            <person name="Bennett G.M."/>
            <person name="Abba S."/>
            <person name="Kube M."/>
            <person name="Marzachi C."/>
        </authorList>
    </citation>
    <scope>NUCLEOTIDE SEQUENCE [LARGE SCALE GENOMIC DNA]</scope>
    <source>
        <strain evidence="7">PUNC</strain>
    </source>
</reference>
<evidence type="ECO:0000256" key="2">
    <source>
        <dbReference type="ARBA" id="ARBA00022980"/>
    </source>
</evidence>
<dbReference type="InterPro" id="IPR001848">
    <property type="entry name" value="Ribosomal_uS10"/>
</dbReference>
<feature type="domain" description="Small ribosomal subunit protein uS10" evidence="5">
    <location>
        <begin position="6"/>
        <end position="100"/>
    </location>
</feature>
<dbReference type="PATRIC" id="fig|1160784.3.peg.106"/>